<proteinExistence type="predicted"/>
<gene>
    <name evidence="1" type="ORF">RF11_06999</name>
</gene>
<evidence type="ECO:0000313" key="1">
    <source>
        <dbReference type="EMBL" id="KII65483.1"/>
    </source>
</evidence>
<accession>A0A0C2J8P1</accession>
<name>A0A0C2J8P1_THEKT</name>
<evidence type="ECO:0000313" key="2">
    <source>
        <dbReference type="Proteomes" id="UP000031668"/>
    </source>
</evidence>
<reference evidence="1 2" key="1">
    <citation type="journal article" date="2014" name="Genome Biol. Evol.">
        <title>The genome of the myxosporean Thelohanellus kitauei shows adaptations to nutrient acquisition within its fish host.</title>
        <authorList>
            <person name="Yang Y."/>
            <person name="Xiong J."/>
            <person name="Zhou Z."/>
            <person name="Huo F."/>
            <person name="Miao W."/>
            <person name="Ran C."/>
            <person name="Liu Y."/>
            <person name="Zhang J."/>
            <person name="Feng J."/>
            <person name="Wang M."/>
            <person name="Wang M."/>
            <person name="Wang L."/>
            <person name="Yao B."/>
        </authorList>
    </citation>
    <scope>NUCLEOTIDE SEQUENCE [LARGE SCALE GENOMIC DNA]</scope>
    <source>
        <strain evidence="1">Wuqing</strain>
    </source>
</reference>
<sequence>MTKRITIEKRTRPSKVNRSNCGLVFYSSKTNKVQNQRNDRTSSLSVMDKRCTYYRDFYSCVSFFTKTFCSNLLNRDIVPDINDSNFLSDYKRLRELYRESSFPLDYRHERHINYSIETYTICNTSKYGTIKCQSFRQVSGNVNCTQSKQYDPILIQKMVIPIKLQSYASNFFSNR</sequence>
<comment type="caution">
    <text evidence="1">The sequence shown here is derived from an EMBL/GenBank/DDBJ whole genome shotgun (WGS) entry which is preliminary data.</text>
</comment>
<dbReference type="EMBL" id="JWZT01003808">
    <property type="protein sequence ID" value="KII65483.1"/>
    <property type="molecule type" value="Genomic_DNA"/>
</dbReference>
<keyword evidence="2" id="KW-1185">Reference proteome</keyword>
<dbReference type="AlphaFoldDB" id="A0A0C2J8P1"/>
<organism evidence="1 2">
    <name type="scientific">Thelohanellus kitauei</name>
    <name type="common">Myxosporean</name>
    <dbReference type="NCBI Taxonomy" id="669202"/>
    <lineage>
        <taxon>Eukaryota</taxon>
        <taxon>Metazoa</taxon>
        <taxon>Cnidaria</taxon>
        <taxon>Myxozoa</taxon>
        <taxon>Myxosporea</taxon>
        <taxon>Bivalvulida</taxon>
        <taxon>Platysporina</taxon>
        <taxon>Myxobolidae</taxon>
        <taxon>Thelohanellus</taxon>
    </lineage>
</organism>
<protein>
    <submittedName>
        <fullName evidence="1">Uncharacterized protein</fullName>
    </submittedName>
</protein>
<dbReference type="Proteomes" id="UP000031668">
    <property type="component" value="Unassembled WGS sequence"/>
</dbReference>